<dbReference type="AlphaFoldDB" id="A0A2T0U0M7"/>
<gene>
    <name evidence="3" type="ORF">B0I27_10746</name>
</gene>
<dbReference type="RefSeq" id="WP_106293738.1">
    <property type="nucleotide sequence ID" value="NZ_PVTH01000007.1"/>
</dbReference>
<dbReference type="InterPro" id="IPR051918">
    <property type="entry name" value="STPP_CPPED1"/>
</dbReference>
<evidence type="ECO:0000256" key="1">
    <source>
        <dbReference type="SAM" id="SignalP"/>
    </source>
</evidence>
<dbReference type="PANTHER" id="PTHR43143">
    <property type="entry name" value="METALLOPHOSPHOESTERASE, CALCINEURIN SUPERFAMILY"/>
    <property type="match status" value="1"/>
</dbReference>
<feature type="domain" description="Calcineurin-like phosphoesterase" evidence="2">
    <location>
        <begin position="55"/>
        <end position="226"/>
    </location>
</feature>
<evidence type="ECO:0000259" key="2">
    <source>
        <dbReference type="Pfam" id="PF00149"/>
    </source>
</evidence>
<evidence type="ECO:0000313" key="4">
    <source>
        <dbReference type="Proteomes" id="UP000238034"/>
    </source>
</evidence>
<evidence type="ECO:0000313" key="3">
    <source>
        <dbReference type="EMBL" id="PRY51461.1"/>
    </source>
</evidence>
<dbReference type="OrthoDB" id="5464520at2"/>
<proteinExistence type="predicted"/>
<dbReference type="InterPro" id="IPR029052">
    <property type="entry name" value="Metallo-depent_PP-like"/>
</dbReference>
<feature type="signal peptide" evidence="1">
    <location>
        <begin position="1"/>
        <end position="18"/>
    </location>
</feature>
<dbReference type="PANTHER" id="PTHR43143:SF1">
    <property type="entry name" value="SERINE_THREONINE-PROTEIN PHOSPHATASE CPPED1"/>
    <property type="match status" value="1"/>
</dbReference>
<dbReference type="PROSITE" id="PS51257">
    <property type="entry name" value="PROKAR_LIPOPROTEIN"/>
    <property type="match status" value="1"/>
</dbReference>
<dbReference type="EMBL" id="PVTH01000007">
    <property type="protein sequence ID" value="PRY51461.1"/>
    <property type="molecule type" value="Genomic_DNA"/>
</dbReference>
<accession>A0A2T0U0M7</accession>
<dbReference type="GO" id="GO:0016787">
    <property type="term" value="F:hydrolase activity"/>
    <property type="evidence" value="ECO:0007669"/>
    <property type="project" value="InterPro"/>
</dbReference>
<name>A0A2T0U0M7_9SPHI</name>
<feature type="chain" id="PRO_5015485536" evidence="1">
    <location>
        <begin position="19"/>
        <end position="267"/>
    </location>
</feature>
<organism evidence="3 4">
    <name type="scientific">Arcticibacter pallidicorallinus</name>
    <dbReference type="NCBI Taxonomy" id="1259464"/>
    <lineage>
        <taxon>Bacteria</taxon>
        <taxon>Pseudomonadati</taxon>
        <taxon>Bacteroidota</taxon>
        <taxon>Sphingobacteriia</taxon>
        <taxon>Sphingobacteriales</taxon>
        <taxon>Sphingobacteriaceae</taxon>
        <taxon>Arcticibacter</taxon>
    </lineage>
</organism>
<dbReference type="InterPro" id="IPR004843">
    <property type="entry name" value="Calcineurin-like_PHP"/>
</dbReference>
<sequence>MFKRLLFFSIISVVLLQACSSIEYSPNQSSDSKSPRDLNKKALARLAETPGDDTIRFVLTGDSQREYKNAEKLVDAVNKIPGVDFVFLAGDISDFGLLQEMEWVHSIFSKLKMPYIGVIGNHDLVANGEEAFIKMFGELNFSFVYQGVKFIGHNTNSRESKFNGNVPDLPWLSRQLKPQEGVDAYIPVAHVPPDGVDFDPRFVEVYTQMINRSPNTLASLYAHSHSQNVYHFHGDPIPYLVTNAIENREFLLIEIVNGQLNYKNIEY</sequence>
<protein>
    <submittedName>
        <fullName evidence="3">Calcineurin-like phosphoesterase family protein</fullName>
    </submittedName>
</protein>
<reference evidence="3 4" key="1">
    <citation type="submission" date="2018-03" db="EMBL/GenBank/DDBJ databases">
        <title>Genomic Encyclopedia of Type Strains, Phase III (KMG-III): the genomes of soil and plant-associated and newly described type strains.</title>
        <authorList>
            <person name="Whitman W."/>
        </authorList>
    </citation>
    <scope>NUCLEOTIDE SEQUENCE [LARGE SCALE GENOMIC DNA]</scope>
    <source>
        <strain evidence="3 4">CGMCC 1.9313</strain>
    </source>
</reference>
<keyword evidence="4" id="KW-1185">Reference proteome</keyword>
<dbReference type="Proteomes" id="UP000238034">
    <property type="component" value="Unassembled WGS sequence"/>
</dbReference>
<comment type="caution">
    <text evidence="3">The sequence shown here is derived from an EMBL/GenBank/DDBJ whole genome shotgun (WGS) entry which is preliminary data.</text>
</comment>
<dbReference type="Gene3D" id="3.60.21.10">
    <property type="match status" value="1"/>
</dbReference>
<dbReference type="SUPFAM" id="SSF56300">
    <property type="entry name" value="Metallo-dependent phosphatases"/>
    <property type="match status" value="1"/>
</dbReference>
<dbReference type="Pfam" id="PF00149">
    <property type="entry name" value="Metallophos"/>
    <property type="match status" value="1"/>
</dbReference>
<keyword evidence="1" id="KW-0732">Signal</keyword>